<evidence type="ECO:0000313" key="2">
    <source>
        <dbReference type="Proteomes" id="UP000887159"/>
    </source>
</evidence>
<gene>
    <name evidence="1" type="ORF">TNCV_3088011</name>
</gene>
<dbReference type="Proteomes" id="UP000887159">
    <property type="component" value="Unassembled WGS sequence"/>
</dbReference>
<comment type="caution">
    <text evidence="1">The sequence shown here is derived from an EMBL/GenBank/DDBJ whole genome shotgun (WGS) entry which is preliminary data.</text>
</comment>
<reference evidence="1" key="1">
    <citation type="submission" date="2020-08" db="EMBL/GenBank/DDBJ databases">
        <title>Multicomponent nature underlies the extraordinary mechanical properties of spider dragline silk.</title>
        <authorList>
            <person name="Kono N."/>
            <person name="Nakamura H."/>
            <person name="Mori M."/>
            <person name="Yoshida Y."/>
            <person name="Ohtoshi R."/>
            <person name="Malay A.D."/>
            <person name="Moran D.A.P."/>
            <person name="Tomita M."/>
            <person name="Numata K."/>
            <person name="Arakawa K."/>
        </authorList>
    </citation>
    <scope>NUCLEOTIDE SEQUENCE</scope>
</reference>
<organism evidence="1 2">
    <name type="scientific">Trichonephila clavipes</name>
    <name type="common">Golden silk orbweaver</name>
    <name type="synonym">Nephila clavipes</name>
    <dbReference type="NCBI Taxonomy" id="2585209"/>
    <lineage>
        <taxon>Eukaryota</taxon>
        <taxon>Metazoa</taxon>
        <taxon>Ecdysozoa</taxon>
        <taxon>Arthropoda</taxon>
        <taxon>Chelicerata</taxon>
        <taxon>Arachnida</taxon>
        <taxon>Araneae</taxon>
        <taxon>Araneomorphae</taxon>
        <taxon>Entelegynae</taxon>
        <taxon>Araneoidea</taxon>
        <taxon>Nephilidae</taxon>
        <taxon>Trichonephila</taxon>
    </lineage>
</organism>
<dbReference type="AlphaFoldDB" id="A0A8X6RSZ8"/>
<protein>
    <submittedName>
        <fullName evidence="1">Uncharacterized protein</fullName>
    </submittedName>
</protein>
<keyword evidence="2" id="KW-1185">Reference proteome</keyword>
<dbReference type="EMBL" id="BMAU01021178">
    <property type="protein sequence ID" value="GFX94572.1"/>
    <property type="molecule type" value="Genomic_DNA"/>
</dbReference>
<evidence type="ECO:0000313" key="1">
    <source>
        <dbReference type="EMBL" id="GFX94572.1"/>
    </source>
</evidence>
<proteinExistence type="predicted"/>
<name>A0A8X6RSZ8_TRICX</name>
<sequence length="88" mass="10078">MAASTIDVRRTKIDLHFAKVISLGRQTTVPRTVVWVFLRFTIIGERQNDATPPKKRVTSDNKSLFRCVQKSDSAQTIPLVLWKPQNRV</sequence>
<accession>A0A8X6RSZ8</accession>